<protein>
    <submittedName>
        <fullName evidence="2">Uncharacterized protein</fullName>
    </submittedName>
</protein>
<dbReference type="Proteomes" id="UP001152049">
    <property type="component" value="Unassembled WGS sequence"/>
</dbReference>
<proteinExistence type="predicted"/>
<name>A0A9W8RY45_9HYPO</name>
<feature type="compositionally biased region" description="Low complexity" evidence="1">
    <location>
        <begin position="178"/>
        <end position="187"/>
    </location>
</feature>
<dbReference type="AlphaFoldDB" id="A0A9W8RY45"/>
<sequence length="217" mass="22073">MSVDLVTSVLILPFEVYEVKTPTATVIGADATATTYQLACPAGKYCESAGWNNTLVVGPWASKTVPAGAASTGTFHWMLNAALEDDAVTSSVECLMKSGVPQECTTMAGYGDEVLTDSATGAKSIEEQLELSFSTLPIVITAGQDLLKSAAEATATKDSTTAEATGSETGASDREATATESTGSAATPQETSGTGSSAVRVFGAMVMAGLASLVVQH</sequence>
<accession>A0A9W8RY45</accession>
<comment type="caution">
    <text evidence="2">The sequence shown here is derived from an EMBL/GenBank/DDBJ whole genome shotgun (WGS) entry which is preliminary data.</text>
</comment>
<evidence type="ECO:0000313" key="3">
    <source>
        <dbReference type="Proteomes" id="UP001152049"/>
    </source>
</evidence>
<dbReference type="EMBL" id="JAOQAZ010000015">
    <property type="protein sequence ID" value="KAJ4258826.1"/>
    <property type="molecule type" value="Genomic_DNA"/>
</dbReference>
<feature type="compositionally biased region" description="Low complexity" evidence="1">
    <location>
        <begin position="159"/>
        <end position="170"/>
    </location>
</feature>
<organism evidence="2 3">
    <name type="scientific">Fusarium torreyae</name>
    <dbReference type="NCBI Taxonomy" id="1237075"/>
    <lineage>
        <taxon>Eukaryota</taxon>
        <taxon>Fungi</taxon>
        <taxon>Dikarya</taxon>
        <taxon>Ascomycota</taxon>
        <taxon>Pezizomycotina</taxon>
        <taxon>Sordariomycetes</taxon>
        <taxon>Hypocreomycetidae</taxon>
        <taxon>Hypocreales</taxon>
        <taxon>Nectriaceae</taxon>
        <taxon>Fusarium</taxon>
    </lineage>
</organism>
<evidence type="ECO:0000256" key="1">
    <source>
        <dbReference type="SAM" id="MobiDB-lite"/>
    </source>
</evidence>
<keyword evidence="3" id="KW-1185">Reference proteome</keyword>
<gene>
    <name evidence="2" type="ORF">NW762_007913</name>
</gene>
<evidence type="ECO:0000313" key="2">
    <source>
        <dbReference type="EMBL" id="KAJ4258826.1"/>
    </source>
</evidence>
<feature type="region of interest" description="Disordered" evidence="1">
    <location>
        <begin position="153"/>
        <end position="195"/>
    </location>
</feature>
<reference evidence="2" key="1">
    <citation type="submission" date="2022-09" db="EMBL/GenBank/DDBJ databases">
        <title>Fusarium specimens isolated from Avocado Roots.</title>
        <authorList>
            <person name="Stajich J."/>
            <person name="Roper C."/>
            <person name="Heimlech-Rivalta G."/>
        </authorList>
    </citation>
    <scope>NUCLEOTIDE SEQUENCE</scope>
    <source>
        <strain evidence="2">CF00136</strain>
    </source>
</reference>
<dbReference type="OrthoDB" id="4991875at2759"/>